<protein>
    <submittedName>
        <fullName evidence="1">Uncharacterized protein</fullName>
    </submittedName>
</protein>
<evidence type="ECO:0000313" key="1">
    <source>
        <dbReference type="EMBL" id="BBE31977.1"/>
    </source>
</evidence>
<dbReference type="EMBL" id="AP018712">
    <property type="protein sequence ID" value="BBE31977.1"/>
    <property type="molecule type" value="Genomic_DNA"/>
</dbReference>
<organism evidence="1 2">
    <name type="scientific">Tepiditoga spiralis</name>
    <dbReference type="NCBI Taxonomy" id="2108365"/>
    <lineage>
        <taxon>Bacteria</taxon>
        <taxon>Thermotogati</taxon>
        <taxon>Thermotogota</taxon>
        <taxon>Thermotogae</taxon>
        <taxon>Petrotogales</taxon>
        <taxon>Petrotogaceae</taxon>
        <taxon>Tepiditoga</taxon>
    </lineage>
</organism>
<gene>
    <name evidence="1" type="ORF">OSSY52_21180</name>
</gene>
<proteinExistence type="predicted"/>
<dbReference type="Proteomes" id="UP000516361">
    <property type="component" value="Chromosome"/>
</dbReference>
<dbReference type="KEGG" id="ocy:OSSY52_21180"/>
<dbReference type="InParanoid" id="A0A7G1GA82"/>
<sequence>MNKNELVYFMAFSKIKSITLEKRNKIIYFLYNYNYTLKDFFEKECIWKSKFKLNEEETKELKETKNKLANFTFILEKIENDGYEIIPCTSKHFPVRFQRIPLKFRPILIFIKGNKELLKHKLYYIYGKNKKYEYIIKNSGDNILINNEFTQNKCIHMIDIDTFEISKEEYKLYSNNEILIIGNNDFPYYIISDYIFFIEVPNLNFYIPKEPILFIDNDLNFKQSKFTQIKILKNKLIRV</sequence>
<dbReference type="AlphaFoldDB" id="A0A7G1GA82"/>
<dbReference type="RefSeq" id="WP_190614837.1">
    <property type="nucleotide sequence ID" value="NZ_AP018712.1"/>
</dbReference>
<accession>A0A7G1GA82</accession>
<keyword evidence="2" id="KW-1185">Reference proteome</keyword>
<name>A0A7G1GA82_9BACT</name>
<reference evidence="1 2" key="1">
    <citation type="submission" date="2018-06" db="EMBL/GenBank/DDBJ databases">
        <title>Genome sequencing of Oceanotoga sp. sy52.</title>
        <authorList>
            <person name="Mori K."/>
        </authorList>
    </citation>
    <scope>NUCLEOTIDE SEQUENCE [LARGE SCALE GENOMIC DNA]</scope>
    <source>
        <strain evidence="2">sy52</strain>
    </source>
</reference>
<evidence type="ECO:0000313" key="2">
    <source>
        <dbReference type="Proteomes" id="UP000516361"/>
    </source>
</evidence>
<dbReference type="Gene3D" id="3.40.50.450">
    <property type="match status" value="1"/>
</dbReference>